<dbReference type="Pfam" id="PF00005">
    <property type="entry name" value="ABC_tran"/>
    <property type="match status" value="1"/>
</dbReference>
<accession>A0A841FWH0</accession>
<evidence type="ECO:0000256" key="4">
    <source>
        <dbReference type="ARBA" id="ARBA00022840"/>
    </source>
</evidence>
<dbReference type="PANTHER" id="PTHR43335">
    <property type="entry name" value="ABC TRANSPORTER, ATP-BINDING PROTEIN"/>
    <property type="match status" value="1"/>
</dbReference>
<comment type="similarity">
    <text evidence="1">Belongs to the ABC transporter superfamily.</text>
</comment>
<evidence type="ECO:0000259" key="5">
    <source>
        <dbReference type="PROSITE" id="PS50893"/>
    </source>
</evidence>
<dbReference type="PROSITE" id="PS50893">
    <property type="entry name" value="ABC_TRANSPORTER_2"/>
    <property type="match status" value="1"/>
</dbReference>
<keyword evidence="4" id="KW-0067">ATP-binding</keyword>
<reference evidence="6 7" key="1">
    <citation type="submission" date="2020-08" db="EMBL/GenBank/DDBJ databases">
        <title>Genomic Encyclopedia of Type Strains, Phase IV (KMG-IV): sequencing the most valuable type-strain genomes for metagenomic binning, comparative biology and taxonomic classification.</title>
        <authorList>
            <person name="Goeker M."/>
        </authorList>
    </citation>
    <scope>NUCLEOTIDE SEQUENCE [LARGE SCALE GENOMIC DNA]</scope>
    <source>
        <strain evidence="6 7">YIM 65646</strain>
    </source>
</reference>
<dbReference type="SMART" id="SM00382">
    <property type="entry name" value="AAA"/>
    <property type="match status" value="1"/>
</dbReference>
<evidence type="ECO:0000256" key="1">
    <source>
        <dbReference type="ARBA" id="ARBA00005417"/>
    </source>
</evidence>
<organism evidence="6 7">
    <name type="scientific">Phytomonospora endophytica</name>
    <dbReference type="NCBI Taxonomy" id="714109"/>
    <lineage>
        <taxon>Bacteria</taxon>
        <taxon>Bacillati</taxon>
        <taxon>Actinomycetota</taxon>
        <taxon>Actinomycetes</taxon>
        <taxon>Micromonosporales</taxon>
        <taxon>Micromonosporaceae</taxon>
        <taxon>Phytomonospora</taxon>
    </lineage>
</organism>
<dbReference type="GO" id="GO:0005524">
    <property type="term" value="F:ATP binding"/>
    <property type="evidence" value="ECO:0007669"/>
    <property type="project" value="UniProtKB-KW"/>
</dbReference>
<dbReference type="PANTHER" id="PTHR43335:SF4">
    <property type="entry name" value="ABC TRANSPORTER, ATP-BINDING PROTEIN"/>
    <property type="match status" value="1"/>
</dbReference>
<proteinExistence type="inferred from homology"/>
<dbReference type="Gene3D" id="3.40.50.300">
    <property type="entry name" value="P-loop containing nucleotide triphosphate hydrolases"/>
    <property type="match status" value="1"/>
</dbReference>
<keyword evidence="3" id="KW-0547">Nucleotide-binding</keyword>
<evidence type="ECO:0000256" key="3">
    <source>
        <dbReference type="ARBA" id="ARBA00022741"/>
    </source>
</evidence>
<evidence type="ECO:0000313" key="6">
    <source>
        <dbReference type="EMBL" id="MBB6036320.1"/>
    </source>
</evidence>
<dbReference type="EMBL" id="JACHGT010000008">
    <property type="protein sequence ID" value="MBB6036320.1"/>
    <property type="molecule type" value="Genomic_DNA"/>
</dbReference>
<dbReference type="SUPFAM" id="SSF52540">
    <property type="entry name" value="P-loop containing nucleoside triphosphate hydrolases"/>
    <property type="match status" value="1"/>
</dbReference>
<keyword evidence="7" id="KW-1185">Reference proteome</keyword>
<protein>
    <submittedName>
        <fullName evidence="6">ABC-type multidrug transport system ATPase subunit</fullName>
    </submittedName>
</protein>
<dbReference type="InterPro" id="IPR003439">
    <property type="entry name" value="ABC_transporter-like_ATP-bd"/>
</dbReference>
<keyword evidence="2" id="KW-0813">Transport</keyword>
<comment type="caution">
    <text evidence="6">The sequence shown here is derived from an EMBL/GenBank/DDBJ whole genome shotgun (WGS) entry which is preliminary data.</text>
</comment>
<name>A0A841FWH0_9ACTN</name>
<dbReference type="InterPro" id="IPR027417">
    <property type="entry name" value="P-loop_NTPase"/>
</dbReference>
<dbReference type="GO" id="GO:0016887">
    <property type="term" value="F:ATP hydrolysis activity"/>
    <property type="evidence" value="ECO:0007669"/>
    <property type="project" value="InterPro"/>
</dbReference>
<dbReference type="AlphaFoldDB" id="A0A841FWH0"/>
<gene>
    <name evidence="6" type="ORF">HNR73_004188</name>
</gene>
<dbReference type="Proteomes" id="UP000548476">
    <property type="component" value="Unassembled WGS sequence"/>
</dbReference>
<dbReference type="InterPro" id="IPR003593">
    <property type="entry name" value="AAA+_ATPase"/>
</dbReference>
<sequence>MNIEVTDLRKRFGRVTAVDGLTFTARAGAVTAFLGPNGAGKTTTMRILLGLVAPTSGTATIGGRAYRDLPRPTRTVGAVLDAAGFHPSHTARDHLRVYAAMGGHPDARVAELLDRAGLTTAADRPTRGYSTGMRRRLALATALLGDPAVLVLDEPGNGLDPDGVVWLRETLRDLAARGRTVLVSSHVLGEVDRLADEVAVIREGRLAAAGPATGDLEELYLSTGRETRR</sequence>
<evidence type="ECO:0000313" key="7">
    <source>
        <dbReference type="Proteomes" id="UP000548476"/>
    </source>
</evidence>
<evidence type="ECO:0000256" key="2">
    <source>
        <dbReference type="ARBA" id="ARBA00022448"/>
    </source>
</evidence>
<dbReference type="RefSeq" id="WP_184789146.1">
    <property type="nucleotide sequence ID" value="NZ_BONT01000046.1"/>
</dbReference>
<feature type="domain" description="ABC transporter" evidence="5">
    <location>
        <begin position="3"/>
        <end position="228"/>
    </location>
</feature>